<evidence type="ECO:0008006" key="3">
    <source>
        <dbReference type="Google" id="ProtNLM"/>
    </source>
</evidence>
<evidence type="ECO:0000256" key="1">
    <source>
        <dbReference type="SAM" id="MobiDB-lite"/>
    </source>
</evidence>
<proteinExistence type="predicted"/>
<dbReference type="InterPro" id="IPR036188">
    <property type="entry name" value="FAD/NAD-bd_sf"/>
</dbReference>
<sequence>MPTIAIIGAGPIGLQAGLALRSLGSVTVYESGTSVACSMKDWEHVRLFSPVSMNVSPQGLEAIKSLKEDVDGKPALDMDEFLTGKQFVEQYLNPIYKFLIKENVHVELGCTVTAISKCGVSDSPLQKNRKKKERFRLLLSYASGKQSSAFFDYVVDATGTYATSQGKWLGSDEPPVVTNKEISNNSYQLGFFNIIPDVLGKHKDFFVSSSNEGVKVIVVGSGYSAVTTLNKLRELALASPGEVNLHVSWVTRTLAGVEPYERIKDDPLPQRRALAVLGNQLASSVHCSLPENMSVKYFDSTDVKTMRADPVSGVHVKAIRNGAKLELDADILVANVGFRPDLNLFGEVNMNTCWANESPKKLSSPQKAEGIKRKDSGEVLSQDMPGEDTFLNPASHFFIIGMKSYGRSSDFLMRIGIEQIDSIFNIIAKEHEASLKY</sequence>
<dbReference type="Pfam" id="PF13738">
    <property type="entry name" value="Pyr_redox_3"/>
    <property type="match status" value="1"/>
</dbReference>
<dbReference type="PRINTS" id="PR00368">
    <property type="entry name" value="FADPNR"/>
</dbReference>
<gene>
    <name evidence="2" type="ORF">ASTO00021_LOCUS14469</name>
</gene>
<dbReference type="SUPFAM" id="SSF51905">
    <property type="entry name" value="FAD/NAD(P)-binding domain"/>
    <property type="match status" value="1"/>
</dbReference>
<organism evidence="2">
    <name type="scientific">Aplanochytrium stocchinoi</name>
    <dbReference type="NCBI Taxonomy" id="215587"/>
    <lineage>
        <taxon>Eukaryota</taxon>
        <taxon>Sar</taxon>
        <taxon>Stramenopiles</taxon>
        <taxon>Bigyra</taxon>
        <taxon>Labyrinthulomycetes</taxon>
        <taxon>Thraustochytrida</taxon>
        <taxon>Thraustochytriidae</taxon>
        <taxon>Aplanochytrium</taxon>
    </lineage>
</organism>
<accession>A0A7S3PMK4</accession>
<feature type="compositionally biased region" description="Polar residues" evidence="1">
    <location>
        <begin position="357"/>
        <end position="366"/>
    </location>
</feature>
<protein>
    <recommendedName>
        <fullName evidence="3">FAD/NAD(P)-binding domain-containing protein</fullName>
    </recommendedName>
</protein>
<name>A0A7S3PMK4_9STRA</name>
<dbReference type="Gene3D" id="3.50.50.60">
    <property type="entry name" value="FAD/NAD(P)-binding domain"/>
    <property type="match status" value="1"/>
</dbReference>
<feature type="region of interest" description="Disordered" evidence="1">
    <location>
        <begin position="357"/>
        <end position="385"/>
    </location>
</feature>
<reference evidence="2" key="1">
    <citation type="submission" date="2021-01" db="EMBL/GenBank/DDBJ databases">
        <authorList>
            <person name="Corre E."/>
            <person name="Pelletier E."/>
            <person name="Niang G."/>
            <person name="Scheremetjew M."/>
            <person name="Finn R."/>
            <person name="Kale V."/>
            <person name="Holt S."/>
            <person name="Cochrane G."/>
            <person name="Meng A."/>
            <person name="Brown T."/>
            <person name="Cohen L."/>
        </authorList>
    </citation>
    <scope>NUCLEOTIDE SEQUENCE</scope>
    <source>
        <strain evidence="2">GSBS06</strain>
    </source>
</reference>
<evidence type="ECO:0000313" key="2">
    <source>
        <dbReference type="EMBL" id="CAE0444417.1"/>
    </source>
</evidence>
<dbReference type="EMBL" id="HBIN01018972">
    <property type="protein sequence ID" value="CAE0444417.1"/>
    <property type="molecule type" value="Transcribed_RNA"/>
</dbReference>
<dbReference type="AlphaFoldDB" id="A0A7S3PMK4"/>